<comment type="caution">
    <text evidence="2">The sequence shown here is derived from an EMBL/GenBank/DDBJ whole genome shotgun (WGS) entry which is preliminary data.</text>
</comment>
<evidence type="ECO:0000313" key="2">
    <source>
        <dbReference type="EMBL" id="KAF8783119.1"/>
    </source>
</evidence>
<keyword evidence="3" id="KW-1185">Reference proteome</keyword>
<gene>
    <name evidence="2" type="ORF">HNY73_013326</name>
</gene>
<sequence length="77" mass="8509">MLSNFQGSFVVALPVGAVCCEIKSTTAGNEFLKIVHVEHFRTYCKRDAPIIEDDSLEEESESTAEMQDPADDLDVTD</sequence>
<reference evidence="2" key="1">
    <citation type="journal article" date="2020" name="bioRxiv">
        <title>Chromosome-level reference genome of the European wasp spider Argiope bruennichi: a resource for studies on range expansion and evolutionary adaptation.</title>
        <authorList>
            <person name="Sheffer M.M."/>
            <person name="Hoppe A."/>
            <person name="Krehenwinkel H."/>
            <person name="Uhl G."/>
            <person name="Kuss A.W."/>
            <person name="Jensen L."/>
            <person name="Jensen C."/>
            <person name="Gillespie R.G."/>
            <person name="Hoff K.J."/>
            <person name="Prost S."/>
        </authorList>
    </citation>
    <scope>NUCLEOTIDE SEQUENCE</scope>
</reference>
<evidence type="ECO:0000256" key="1">
    <source>
        <dbReference type="SAM" id="MobiDB-lite"/>
    </source>
</evidence>
<dbReference type="AlphaFoldDB" id="A0A8T0F2C5"/>
<organism evidence="2 3">
    <name type="scientific">Argiope bruennichi</name>
    <name type="common">Wasp spider</name>
    <name type="synonym">Aranea bruennichi</name>
    <dbReference type="NCBI Taxonomy" id="94029"/>
    <lineage>
        <taxon>Eukaryota</taxon>
        <taxon>Metazoa</taxon>
        <taxon>Ecdysozoa</taxon>
        <taxon>Arthropoda</taxon>
        <taxon>Chelicerata</taxon>
        <taxon>Arachnida</taxon>
        <taxon>Araneae</taxon>
        <taxon>Araneomorphae</taxon>
        <taxon>Entelegynae</taxon>
        <taxon>Araneoidea</taxon>
        <taxon>Araneidae</taxon>
        <taxon>Argiope</taxon>
    </lineage>
</organism>
<dbReference type="Proteomes" id="UP000807504">
    <property type="component" value="Unassembled WGS sequence"/>
</dbReference>
<proteinExistence type="predicted"/>
<accession>A0A8T0F2C5</accession>
<evidence type="ECO:0000313" key="3">
    <source>
        <dbReference type="Proteomes" id="UP000807504"/>
    </source>
</evidence>
<feature type="region of interest" description="Disordered" evidence="1">
    <location>
        <begin position="52"/>
        <end position="77"/>
    </location>
</feature>
<name>A0A8T0F2C5_ARGBR</name>
<reference evidence="2" key="2">
    <citation type="submission" date="2020-06" db="EMBL/GenBank/DDBJ databases">
        <authorList>
            <person name="Sheffer M."/>
        </authorList>
    </citation>
    <scope>NUCLEOTIDE SEQUENCE</scope>
</reference>
<protein>
    <submittedName>
        <fullName evidence="2">Uncharacterized protein</fullName>
    </submittedName>
</protein>
<dbReference type="EMBL" id="JABXBU010001863">
    <property type="protein sequence ID" value="KAF8783119.1"/>
    <property type="molecule type" value="Genomic_DNA"/>
</dbReference>